<dbReference type="SUPFAM" id="SSF53474">
    <property type="entry name" value="alpha/beta-Hydrolases"/>
    <property type="match status" value="1"/>
</dbReference>
<accession>A0A9X4LZR3</accession>
<dbReference type="InterPro" id="IPR029058">
    <property type="entry name" value="AB_hydrolase_fold"/>
</dbReference>
<dbReference type="PANTHER" id="PTHR48098:SF1">
    <property type="entry name" value="DIACYLGLYCEROL ACYLTRANSFERASE_MYCOLYLTRANSFERASE AG85A"/>
    <property type="match status" value="1"/>
</dbReference>
<protein>
    <submittedName>
        <fullName evidence="2">Alpha/beta hydrolase-fold protein</fullName>
    </submittedName>
</protein>
<dbReference type="InterPro" id="IPR013207">
    <property type="entry name" value="LGFP"/>
</dbReference>
<feature type="chain" id="PRO_5040720728" evidence="1">
    <location>
        <begin position="26"/>
        <end position="619"/>
    </location>
</feature>
<comment type="caution">
    <text evidence="2">The sequence shown here is derived from an EMBL/GenBank/DDBJ whole genome shotgun (WGS) entry which is preliminary data.</text>
</comment>
<dbReference type="PANTHER" id="PTHR48098">
    <property type="entry name" value="ENTEROCHELIN ESTERASE-RELATED"/>
    <property type="match status" value="1"/>
</dbReference>
<feature type="signal peptide" evidence="1">
    <location>
        <begin position="1"/>
        <end position="25"/>
    </location>
</feature>
<keyword evidence="1" id="KW-0732">Signal</keyword>
<dbReference type="GO" id="GO:0016787">
    <property type="term" value="F:hydrolase activity"/>
    <property type="evidence" value="ECO:0007669"/>
    <property type="project" value="UniProtKB-KW"/>
</dbReference>
<gene>
    <name evidence="2" type="ORF">NVS88_06440</name>
</gene>
<dbReference type="InterPro" id="IPR000801">
    <property type="entry name" value="Esterase-like"/>
</dbReference>
<evidence type="ECO:0000256" key="1">
    <source>
        <dbReference type="SAM" id="SignalP"/>
    </source>
</evidence>
<dbReference type="EMBL" id="JANRHA010000003">
    <property type="protein sequence ID" value="MDG3014192.1"/>
    <property type="molecule type" value="Genomic_DNA"/>
</dbReference>
<name>A0A9X4LZR3_9ACTN</name>
<keyword evidence="3" id="KW-1185">Reference proteome</keyword>
<sequence>MLGLCAAAAVLPLTVGLASVSTAQAQPLTRAETVAHAQPMRTADTVLPGVKVDKVDWLTAHRVALWVYSPAMGTDVQVQILLARDWYANPNQTFPQLLTLDGLRATDDQSGWTINTDIVNFFADKNVNVVLPVGGQSSFYTDWLKPDNGHNYQWETFLTKELPPILHSDWRTSDVAGLAGLSMGGTAAMMLAERHPDMFKFVASYSGILNTTSLGMPQAIQVAMLDAGGFHSENMWGLPSNPAWADHDPMLHADKLKGMSIYISSGNGVAGPYDQVGNIPGISTNFAGMGLEILSRLTSQNFAQKLNKLGISANVIYRPSGTHSWPYWQFEMHQSWPQVAQALNVEPVKPPCSATGAIGGFAAGAQWLGPCTTAEYAVPGGRAQDFLNGQVFWSQATGAQSLGGAIGGEYQNMGGSGGKLGFPKTVELGTPDRRGRFNLFQNGSIYWTIPTGAHAVYGDILTEWGRQGFERGPLGYPTQDQIKTPNKTGQVQAFQIGAIYSSPGNGTHSVQGEIMKKYGTLGYEDSYLGFPKTNELGTPNGQARYNGFENGNIYWSAATGAWAIRFGPIWDAWQQSGFEAGKLGLPVGDQTDIPAGGVTQNFQHGTVTVTDGKTAVTYH</sequence>
<dbReference type="AlphaFoldDB" id="A0A9X4LZR3"/>
<evidence type="ECO:0000313" key="2">
    <source>
        <dbReference type="EMBL" id="MDG3014192.1"/>
    </source>
</evidence>
<organism evidence="2 3">
    <name type="scientific">Speluncibacter jeojiensis</name>
    <dbReference type="NCBI Taxonomy" id="2710754"/>
    <lineage>
        <taxon>Bacteria</taxon>
        <taxon>Bacillati</taxon>
        <taxon>Actinomycetota</taxon>
        <taxon>Actinomycetes</taxon>
        <taxon>Mycobacteriales</taxon>
        <taxon>Speluncibacteraceae</taxon>
        <taxon>Speluncibacter</taxon>
    </lineage>
</organism>
<dbReference type="GO" id="GO:0016747">
    <property type="term" value="F:acyltransferase activity, transferring groups other than amino-acyl groups"/>
    <property type="evidence" value="ECO:0007669"/>
    <property type="project" value="TreeGrafter"/>
</dbReference>
<proteinExistence type="predicted"/>
<dbReference type="Gene3D" id="3.40.50.1820">
    <property type="entry name" value="alpha/beta hydrolase"/>
    <property type="match status" value="1"/>
</dbReference>
<dbReference type="Pfam" id="PF08310">
    <property type="entry name" value="LGFP"/>
    <property type="match status" value="4"/>
</dbReference>
<dbReference type="RefSeq" id="WP_277832086.1">
    <property type="nucleotide sequence ID" value="NZ_JAAIVF010000002.1"/>
</dbReference>
<dbReference type="Proteomes" id="UP001152755">
    <property type="component" value="Unassembled WGS sequence"/>
</dbReference>
<keyword evidence="2" id="KW-0378">Hydrolase</keyword>
<dbReference type="InterPro" id="IPR050583">
    <property type="entry name" value="Mycobacterial_A85_antigen"/>
</dbReference>
<dbReference type="Pfam" id="PF00756">
    <property type="entry name" value="Esterase"/>
    <property type="match status" value="1"/>
</dbReference>
<reference evidence="2" key="1">
    <citation type="submission" date="2022-08" db="EMBL/GenBank/DDBJ databases">
        <title>Genome analysis of Corynebacteriales strain.</title>
        <authorList>
            <person name="Lee S.D."/>
        </authorList>
    </citation>
    <scope>NUCLEOTIDE SEQUENCE</scope>
    <source>
        <strain evidence="2">D3-21</strain>
    </source>
</reference>
<evidence type="ECO:0000313" key="3">
    <source>
        <dbReference type="Proteomes" id="UP001152755"/>
    </source>
</evidence>